<dbReference type="Pfam" id="PF00708">
    <property type="entry name" value="Acylphosphatase"/>
    <property type="match status" value="1"/>
</dbReference>
<dbReference type="InterPro" id="IPR017968">
    <property type="entry name" value="Acylphosphatase_CS"/>
</dbReference>
<evidence type="ECO:0000259" key="7">
    <source>
        <dbReference type="PROSITE" id="PS51160"/>
    </source>
</evidence>
<sequence length="94" mass="10738">MVNKRAHILVYGRVQGVYYRSYAEDEAQALGLTGWVRNRPDGRVEAILEGEETAVREMIDWAHKGSPSSRVDKVDVAWETPTGEFYDFHVSFGY</sequence>
<gene>
    <name evidence="8" type="ORF">A2Y75_04605</name>
</gene>
<dbReference type="PANTHER" id="PTHR47268:SF4">
    <property type="entry name" value="ACYLPHOSPHATASE"/>
    <property type="match status" value="1"/>
</dbReference>
<dbReference type="STRING" id="1797197.A2Y75_04605"/>
<evidence type="ECO:0000256" key="2">
    <source>
        <dbReference type="ARBA" id="ARBA00012150"/>
    </source>
</evidence>
<dbReference type="PROSITE" id="PS51160">
    <property type="entry name" value="ACYLPHOSPHATASE_3"/>
    <property type="match status" value="1"/>
</dbReference>
<name>A0A1F2WGU3_9ACTN</name>
<evidence type="ECO:0000313" key="9">
    <source>
        <dbReference type="Proteomes" id="UP000177876"/>
    </source>
</evidence>
<evidence type="ECO:0000256" key="4">
    <source>
        <dbReference type="ARBA" id="ARBA00047645"/>
    </source>
</evidence>
<evidence type="ECO:0000256" key="1">
    <source>
        <dbReference type="ARBA" id="ARBA00005614"/>
    </source>
</evidence>
<evidence type="ECO:0000256" key="3">
    <source>
        <dbReference type="ARBA" id="ARBA00015991"/>
    </source>
</evidence>
<feature type="domain" description="Acylphosphatase-like" evidence="7">
    <location>
        <begin position="5"/>
        <end position="92"/>
    </location>
</feature>
<dbReference type="PANTHER" id="PTHR47268">
    <property type="entry name" value="ACYLPHOSPHATASE"/>
    <property type="match status" value="1"/>
</dbReference>
<evidence type="ECO:0000256" key="5">
    <source>
        <dbReference type="PROSITE-ProRule" id="PRU00520"/>
    </source>
</evidence>
<evidence type="ECO:0000256" key="6">
    <source>
        <dbReference type="RuleBase" id="RU004168"/>
    </source>
</evidence>
<dbReference type="PROSITE" id="PS00151">
    <property type="entry name" value="ACYLPHOSPHATASE_2"/>
    <property type="match status" value="1"/>
</dbReference>
<comment type="caution">
    <text evidence="8">The sequence shown here is derived from an EMBL/GenBank/DDBJ whole genome shotgun (WGS) entry which is preliminary data.</text>
</comment>
<comment type="catalytic activity">
    <reaction evidence="4 5">
        <text>an acyl phosphate + H2O = a carboxylate + phosphate + H(+)</text>
        <dbReference type="Rhea" id="RHEA:14965"/>
        <dbReference type="ChEBI" id="CHEBI:15377"/>
        <dbReference type="ChEBI" id="CHEBI:15378"/>
        <dbReference type="ChEBI" id="CHEBI:29067"/>
        <dbReference type="ChEBI" id="CHEBI:43474"/>
        <dbReference type="ChEBI" id="CHEBI:59918"/>
        <dbReference type="EC" id="3.6.1.7"/>
    </reaction>
</comment>
<dbReference type="Proteomes" id="UP000177876">
    <property type="component" value="Unassembled WGS sequence"/>
</dbReference>
<proteinExistence type="inferred from homology"/>
<dbReference type="EC" id="3.6.1.7" evidence="2 5"/>
<dbReference type="PRINTS" id="PR00112">
    <property type="entry name" value="ACYLPHPHTASE"/>
</dbReference>
<dbReference type="SUPFAM" id="SSF54975">
    <property type="entry name" value="Acylphosphatase/BLUF domain-like"/>
    <property type="match status" value="1"/>
</dbReference>
<dbReference type="AlphaFoldDB" id="A0A1F2WGU3"/>
<dbReference type="InterPro" id="IPR001792">
    <property type="entry name" value="Acylphosphatase-like_dom"/>
</dbReference>
<evidence type="ECO:0000313" key="8">
    <source>
        <dbReference type="EMBL" id="OFW56041.1"/>
    </source>
</evidence>
<comment type="similarity">
    <text evidence="1 6">Belongs to the acylphosphatase family.</text>
</comment>
<reference evidence="8 9" key="1">
    <citation type="journal article" date="2016" name="Nat. Commun.">
        <title>Thousands of microbial genomes shed light on interconnected biogeochemical processes in an aquifer system.</title>
        <authorList>
            <person name="Anantharaman K."/>
            <person name="Brown C.T."/>
            <person name="Hug L.A."/>
            <person name="Sharon I."/>
            <person name="Castelle C.J."/>
            <person name="Probst A.J."/>
            <person name="Thomas B.C."/>
            <person name="Singh A."/>
            <person name="Wilkins M.J."/>
            <person name="Karaoz U."/>
            <person name="Brodie E.L."/>
            <person name="Williams K.H."/>
            <person name="Hubbard S.S."/>
            <person name="Banfield J.F."/>
        </authorList>
    </citation>
    <scope>NUCLEOTIDE SEQUENCE [LARGE SCALE GENOMIC DNA]</scope>
</reference>
<protein>
    <recommendedName>
        <fullName evidence="3 5">acylphosphatase</fullName>
        <ecNumber evidence="2 5">3.6.1.7</ecNumber>
    </recommendedName>
</protein>
<dbReference type="EMBL" id="MELK01000050">
    <property type="protein sequence ID" value="OFW56041.1"/>
    <property type="molecule type" value="Genomic_DNA"/>
</dbReference>
<dbReference type="Gene3D" id="3.30.70.100">
    <property type="match status" value="1"/>
</dbReference>
<dbReference type="GO" id="GO:0003998">
    <property type="term" value="F:acylphosphatase activity"/>
    <property type="evidence" value="ECO:0007669"/>
    <property type="project" value="UniProtKB-EC"/>
</dbReference>
<accession>A0A1F2WGU3</accession>
<keyword evidence="5" id="KW-0378">Hydrolase</keyword>
<dbReference type="InterPro" id="IPR036046">
    <property type="entry name" value="Acylphosphatase-like_dom_sf"/>
</dbReference>
<feature type="active site" evidence="5">
    <location>
        <position position="20"/>
    </location>
</feature>
<dbReference type="InterPro" id="IPR020456">
    <property type="entry name" value="Acylphosphatase"/>
</dbReference>
<organism evidence="8 9">
    <name type="scientific">Candidatus Solincola sediminis</name>
    <dbReference type="NCBI Taxonomy" id="1797199"/>
    <lineage>
        <taxon>Bacteria</taxon>
        <taxon>Bacillati</taxon>
        <taxon>Actinomycetota</taxon>
        <taxon>Candidatus Geothermincolia</taxon>
        <taxon>Candidatus Geothermincolales</taxon>
        <taxon>Candidatus Geothermincolaceae</taxon>
        <taxon>Candidatus Solincola</taxon>
    </lineage>
</organism>
<feature type="active site" evidence="5">
    <location>
        <position position="38"/>
    </location>
</feature>